<reference evidence="1 2" key="1">
    <citation type="journal article" date="2010" name="J. Bacteriol.">
        <title>Complete genome sequence of Enterobacter cloacae subsp. cloacae type strain ATCC 13047.</title>
        <authorList>
            <person name="Ren Y."/>
            <person name="Ren Y."/>
            <person name="Zhou Z."/>
            <person name="Guo X."/>
            <person name="Li Y."/>
            <person name="Feng L."/>
            <person name="Wang L."/>
        </authorList>
    </citation>
    <scope>NUCLEOTIDE SEQUENCE [LARGE SCALE GENOMIC DNA]</scope>
    <source>
        <strain evidence="2">ATCC 13047 / DSM 30054 / NBRC 13535 / NCTC 10005 / WDCM 00083 / NCDC 279-56</strain>
    </source>
</reference>
<dbReference type="EMBL" id="CP001918">
    <property type="protein sequence ID" value="ADF62726.1"/>
    <property type="molecule type" value="Genomic_DNA"/>
</dbReference>
<proteinExistence type="predicted"/>
<dbReference type="AlphaFoldDB" id="A0A0H3CQE3"/>
<dbReference type="KEGG" id="enc:ECL_03191"/>
<dbReference type="PATRIC" id="fig|716541.4.peg.3353"/>
<protein>
    <submittedName>
        <fullName evidence="1">Uncharacterized protein</fullName>
    </submittedName>
</protein>
<dbReference type="Proteomes" id="UP000002363">
    <property type="component" value="Chromosome"/>
</dbReference>
<gene>
    <name evidence="1" type="ordered locus">ECL_03191</name>
</gene>
<organism evidence="1 2">
    <name type="scientific">Enterobacter cloacae subsp. cloacae (strain ATCC 13047 / DSM 30054 / NBRC 13535 / NCTC 10005 / WDCM 00083 / NCDC 279-56)</name>
    <dbReference type="NCBI Taxonomy" id="716541"/>
    <lineage>
        <taxon>Bacteria</taxon>
        <taxon>Pseudomonadati</taxon>
        <taxon>Pseudomonadota</taxon>
        <taxon>Gammaproteobacteria</taxon>
        <taxon>Enterobacterales</taxon>
        <taxon>Enterobacteriaceae</taxon>
        <taxon>Enterobacter</taxon>
        <taxon>Enterobacter cloacae complex</taxon>
    </lineage>
</organism>
<evidence type="ECO:0000313" key="1">
    <source>
        <dbReference type="EMBL" id="ADF62726.1"/>
    </source>
</evidence>
<keyword evidence="2" id="KW-1185">Reference proteome</keyword>
<dbReference type="EnsemblBacteria" id="ADF62726">
    <property type="protein sequence ID" value="ADF62726"/>
    <property type="gene ID" value="ECL_03191"/>
</dbReference>
<sequence>MERMKRGGLLKKSPLYRVGEVVMDSCIPPNAIKRSEQLKGQCGNVTVFLRWKEG</sequence>
<evidence type="ECO:0000313" key="2">
    <source>
        <dbReference type="Proteomes" id="UP000002363"/>
    </source>
</evidence>
<dbReference type="HOGENOM" id="CLU_3098421_0_0_6"/>
<dbReference type="STRING" id="716541.ECL_03191"/>
<name>A0A0H3CQE3_ENTCC</name>
<accession>A0A0H3CQE3</accession>